<dbReference type="RefSeq" id="XP_022478438.1">
    <property type="nucleotide sequence ID" value="XM_022614979.1"/>
</dbReference>
<evidence type="ECO:0000313" key="1">
    <source>
        <dbReference type="EMBL" id="OHF01296.1"/>
    </source>
</evidence>
<proteinExistence type="predicted"/>
<dbReference type="GeneID" id="34556489"/>
<evidence type="ECO:0000313" key="2">
    <source>
        <dbReference type="Proteomes" id="UP000176998"/>
    </source>
</evidence>
<reference evidence="1 2" key="1">
    <citation type="submission" date="2016-09" db="EMBL/GenBank/DDBJ databases">
        <authorList>
            <person name="Capua I."/>
            <person name="De Benedictis P."/>
            <person name="Joannis T."/>
            <person name="Lombin L.H."/>
            <person name="Cattoli G."/>
        </authorList>
    </citation>
    <scope>NUCLEOTIDE SEQUENCE [LARGE SCALE GENOMIC DNA]</scope>
    <source>
        <strain evidence="1 2">IMI 309357</strain>
    </source>
</reference>
<keyword evidence="2" id="KW-1185">Reference proteome</keyword>
<protein>
    <submittedName>
        <fullName evidence="1">Uncharacterized protein</fullName>
    </submittedName>
</protein>
<gene>
    <name evidence="1" type="ORF">CORC01_03329</name>
</gene>
<sequence length="100" mass="11144">MDRIHVLPQNIPFVHRSGCQVQRCRGSGGSEFTAFCSGKRELRPPAVVDLITPTPAPQDGRLLHSLRSIENAERVIVRHCQWSVDATTCIPRQGRSQDTP</sequence>
<comment type="caution">
    <text evidence="1">The sequence shown here is derived from an EMBL/GenBank/DDBJ whole genome shotgun (WGS) entry which is preliminary data.</text>
</comment>
<name>A0A1G4BJ11_9PEZI</name>
<organism evidence="1 2">
    <name type="scientific">Colletotrichum orchidophilum</name>
    <dbReference type="NCBI Taxonomy" id="1209926"/>
    <lineage>
        <taxon>Eukaryota</taxon>
        <taxon>Fungi</taxon>
        <taxon>Dikarya</taxon>
        <taxon>Ascomycota</taxon>
        <taxon>Pezizomycotina</taxon>
        <taxon>Sordariomycetes</taxon>
        <taxon>Hypocreomycetidae</taxon>
        <taxon>Glomerellales</taxon>
        <taxon>Glomerellaceae</taxon>
        <taxon>Colletotrichum</taxon>
    </lineage>
</organism>
<accession>A0A1G4BJ11</accession>
<dbReference type="AlphaFoldDB" id="A0A1G4BJ11"/>
<dbReference type="Proteomes" id="UP000176998">
    <property type="component" value="Unassembled WGS sequence"/>
</dbReference>
<dbReference type="EMBL" id="MJBS01000020">
    <property type="protein sequence ID" value="OHF01296.1"/>
    <property type="molecule type" value="Genomic_DNA"/>
</dbReference>